<dbReference type="FunFam" id="3.90.1150.10:FF:000063">
    <property type="entry name" value="Probable cystathionine gamma-synthase"/>
    <property type="match status" value="1"/>
</dbReference>
<name>A0A0A1TP93_9HYPO</name>
<keyword evidence="8" id="KW-1185">Reference proteome</keyword>
<dbReference type="OrthoDB" id="10047078at2759"/>
<feature type="compositionally biased region" description="Pro residues" evidence="6">
    <location>
        <begin position="195"/>
        <end position="207"/>
    </location>
</feature>
<feature type="region of interest" description="Disordered" evidence="6">
    <location>
        <begin position="173"/>
        <end position="213"/>
    </location>
</feature>
<comment type="cofactor">
    <cofactor evidence="1 5">
        <name>pyridoxal 5'-phosphate</name>
        <dbReference type="ChEBI" id="CHEBI:597326"/>
    </cofactor>
</comment>
<evidence type="ECO:0000256" key="5">
    <source>
        <dbReference type="RuleBase" id="RU362118"/>
    </source>
</evidence>
<dbReference type="Gene3D" id="3.40.640.10">
    <property type="entry name" value="Type I PLP-dependent aspartate aminotransferase-like (Major domain)"/>
    <property type="match status" value="1"/>
</dbReference>
<dbReference type="HOGENOM" id="CLU_011302_1_0_1"/>
<comment type="pathway">
    <text evidence="3">Amino-acid biosynthesis; L-methionine biosynthesis via de novo pathway.</text>
</comment>
<dbReference type="AlphaFoldDB" id="A0A0A1TP93"/>
<dbReference type="EMBL" id="CDHN01000005">
    <property type="protein sequence ID" value="CEJ93435.1"/>
    <property type="molecule type" value="Genomic_DNA"/>
</dbReference>
<dbReference type="Proteomes" id="UP000039046">
    <property type="component" value="Unassembled WGS sequence"/>
</dbReference>
<comment type="similarity">
    <text evidence="4">Belongs to the trans-sulfuration enzymes family. MET7 subfamily.</text>
</comment>
<reference evidence="7 8" key="1">
    <citation type="journal article" date="2015" name="Genome Announc.">
        <title>Draft Genome Sequence and Gene Annotation of the Entomopathogenic Fungus Verticillium hemipterigenum.</title>
        <authorList>
            <person name="Horn F."/>
            <person name="Habel A."/>
            <person name="Scharf D.H."/>
            <person name="Dworschak J."/>
            <person name="Brakhage A.A."/>
            <person name="Guthke R."/>
            <person name="Hertweck C."/>
            <person name="Linde J."/>
        </authorList>
    </citation>
    <scope>NUCLEOTIDE SEQUENCE [LARGE SCALE GENOMIC DNA]</scope>
</reference>
<evidence type="ECO:0000313" key="7">
    <source>
        <dbReference type="EMBL" id="CEJ93435.1"/>
    </source>
</evidence>
<evidence type="ECO:0008006" key="9">
    <source>
        <dbReference type="Google" id="ProtNLM"/>
    </source>
</evidence>
<dbReference type="PANTHER" id="PTHR42699:SF1">
    <property type="entry name" value="CYSTATHIONINE GAMMA-SYNTHASE-RELATED"/>
    <property type="match status" value="1"/>
</dbReference>
<dbReference type="InterPro" id="IPR000277">
    <property type="entry name" value="Cys/Met-Metab_PyrdxlP-dep_enz"/>
</dbReference>
<organism evidence="7 8">
    <name type="scientific">[Torrubiella] hemipterigena</name>
    <dbReference type="NCBI Taxonomy" id="1531966"/>
    <lineage>
        <taxon>Eukaryota</taxon>
        <taxon>Fungi</taxon>
        <taxon>Dikarya</taxon>
        <taxon>Ascomycota</taxon>
        <taxon>Pezizomycotina</taxon>
        <taxon>Sordariomycetes</taxon>
        <taxon>Hypocreomycetidae</taxon>
        <taxon>Hypocreales</taxon>
        <taxon>Clavicipitaceae</taxon>
        <taxon>Clavicipitaceae incertae sedis</taxon>
        <taxon>'Torrubiella' clade</taxon>
    </lineage>
</organism>
<keyword evidence="2 5" id="KW-0663">Pyridoxal phosphate</keyword>
<evidence type="ECO:0000256" key="4">
    <source>
        <dbReference type="ARBA" id="ARBA00061376"/>
    </source>
</evidence>
<dbReference type="InterPro" id="IPR015422">
    <property type="entry name" value="PyrdxlP-dep_Trfase_small"/>
</dbReference>
<dbReference type="InterPro" id="IPR051750">
    <property type="entry name" value="Trans-sulfuration_enzymes"/>
</dbReference>
<evidence type="ECO:0000256" key="6">
    <source>
        <dbReference type="SAM" id="MobiDB-lite"/>
    </source>
</evidence>
<proteinExistence type="inferred from homology"/>
<dbReference type="GO" id="GO:0003962">
    <property type="term" value="F:cystathionine gamma-synthase activity"/>
    <property type="evidence" value="ECO:0007669"/>
    <property type="project" value="TreeGrafter"/>
</dbReference>
<dbReference type="GO" id="GO:0019346">
    <property type="term" value="P:transsulfuration"/>
    <property type="evidence" value="ECO:0007669"/>
    <property type="project" value="InterPro"/>
</dbReference>
<evidence type="ECO:0000256" key="2">
    <source>
        <dbReference type="ARBA" id="ARBA00022898"/>
    </source>
</evidence>
<gene>
    <name evidence="7" type="ORF">VHEMI09025</name>
</gene>
<dbReference type="InterPro" id="IPR015421">
    <property type="entry name" value="PyrdxlP-dep_Trfase_major"/>
</dbReference>
<dbReference type="STRING" id="1531966.A0A0A1TP93"/>
<accession>A0A0A1TP93</accession>
<sequence length="582" mass="64327">MPSFEVGESIPPNTAHAVSVSLPTWKSNIAYEEGEDWVVSRMAAGYPRFFIHKSIKQLESLIVEKHATANQSAMLFPCSNAARRCQDFILAPNAGANVRVLDFRLHQEKNTSALLSRLMPTLSAVLFPTDLFPLAKQYWQHTGDGISSRHAEFCTELLSNDLLTCAQQKQQSTDTAVKPFRGPRRYQTESTTTVPSPPKSKPSPPPESQESTQFLEERFGRNLNVTLVGQAKTAICRRIVGSITDPTPQEDGTTSPCTACDNVYLFSGGMNAIFHTHRALLDCRGAKKSVSFGFPYVDTLKVLQKFGPGCFFFGFASDSDLDKLEALLRGGEKILALFCEFPGNPLLVSPNLRKIRALADEFDFAVVVDETIGTFANVDVLQFSDVVVSSLTKIFSGESNVMGGCAILNPKSRYFEALKASYGRVYEDTYWAEDIIFMERNSRDYRDRVDRVNANAELICSVLQGNKHVKDLFYPKFSASKANYDACRRPNGGYGGLLSVVFENAQQAEKFYDSMAIAKGPSLGTNFTLCSPYAILAHYTELGWAAEYGVDANLVRISVGLEDKDELRETFQSALNAIDSSS</sequence>
<dbReference type="InterPro" id="IPR015424">
    <property type="entry name" value="PyrdxlP-dep_Trfase"/>
</dbReference>
<evidence type="ECO:0000313" key="8">
    <source>
        <dbReference type="Proteomes" id="UP000039046"/>
    </source>
</evidence>
<evidence type="ECO:0000256" key="3">
    <source>
        <dbReference type="ARBA" id="ARBA00034478"/>
    </source>
</evidence>
<dbReference type="GO" id="GO:0030170">
    <property type="term" value="F:pyridoxal phosphate binding"/>
    <property type="evidence" value="ECO:0007669"/>
    <property type="project" value="InterPro"/>
</dbReference>
<dbReference type="Gene3D" id="3.90.1150.10">
    <property type="entry name" value="Aspartate Aminotransferase, domain 1"/>
    <property type="match status" value="1"/>
</dbReference>
<dbReference type="SUPFAM" id="SSF53383">
    <property type="entry name" value="PLP-dependent transferases"/>
    <property type="match status" value="1"/>
</dbReference>
<evidence type="ECO:0000256" key="1">
    <source>
        <dbReference type="ARBA" id="ARBA00001933"/>
    </source>
</evidence>
<protein>
    <recommendedName>
        <fullName evidence="9">Cystathionine gamma-synthase</fullName>
    </recommendedName>
</protein>
<dbReference type="Pfam" id="PF01053">
    <property type="entry name" value="Cys_Met_Meta_PP"/>
    <property type="match status" value="1"/>
</dbReference>
<dbReference type="PANTHER" id="PTHR42699">
    <property type="match status" value="1"/>
</dbReference>